<dbReference type="InterPro" id="IPR011723">
    <property type="entry name" value="Znf/thioredoxin_put"/>
</dbReference>
<dbReference type="EMBL" id="BAABKD010000001">
    <property type="protein sequence ID" value="GAA5084034.1"/>
    <property type="molecule type" value="Genomic_DNA"/>
</dbReference>
<reference evidence="5" key="1">
    <citation type="journal article" date="2019" name="Int. J. Syst. Evol. Microbiol.">
        <title>The Global Catalogue of Microorganisms (GCM) 10K type strain sequencing project: providing services to taxonomists for standard genome sequencing and annotation.</title>
        <authorList>
            <consortium name="The Broad Institute Genomics Platform"/>
            <consortium name="The Broad Institute Genome Sequencing Center for Infectious Disease"/>
            <person name="Wu L."/>
            <person name="Ma J."/>
        </authorList>
    </citation>
    <scope>NUCLEOTIDE SEQUENCE [LARGE SCALE GENOMIC DNA]</scope>
    <source>
        <strain evidence="5">JCM 18423</strain>
    </source>
</reference>
<feature type="region of interest" description="Disordered" evidence="1">
    <location>
        <begin position="82"/>
        <end position="115"/>
    </location>
</feature>
<dbReference type="NCBIfam" id="TIGR02098">
    <property type="entry name" value="MJ0042_CXXC"/>
    <property type="match status" value="1"/>
</dbReference>
<evidence type="ECO:0000313" key="5">
    <source>
        <dbReference type="Proteomes" id="UP001500227"/>
    </source>
</evidence>
<dbReference type="Pfam" id="PF13719">
    <property type="entry name" value="Zn_ribbon_5"/>
    <property type="match status" value="1"/>
</dbReference>
<feature type="domain" description="Zinc finger/thioredoxin putative" evidence="3">
    <location>
        <begin position="4"/>
        <end position="40"/>
    </location>
</feature>
<keyword evidence="2" id="KW-0812">Transmembrane</keyword>
<evidence type="ECO:0000256" key="2">
    <source>
        <dbReference type="SAM" id="Phobius"/>
    </source>
</evidence>
<organism evidence="4 5">
    <name type="scientific">Paenalcaligenes hermetiae</name>
    <dbReference type="NCBI Taxonomy" id="1157987"/>
    <lineage>
        <taxon>Bacteria</taxon>
        <taxon>Pseudomonadati</taxon>
        <taxon>Pseudomonadota</taxon>
        <taxon>Betaproteobacteria</taxon>
        <taxon>Burkholderiales</taxon>
        <taxon>Alcaligenaceae</taxon>
        <taxon>Paenalcaligenes</taxon>
    </lineage>
</organism>
<sequence>MIELTTQCPQCHTRFDLTLAQLQQRKGLFRCTHCAYIFDAYDSVVEPQAATITEPTAVTPPSSPSGLRHHFIGEAPLASGVPLPQKASAPETRVPLSEPQRHGAPPKVVDTEPTESPVRVVLDHSERRQQLTEPEWYVGERVELDVPRRSLPSAAPVSVWGRLFWQLLVGGLFIITVMQLVYVYRAQIANSVAFTRPVLQTLCDAVGCDVPYMREVEAIEVLHSALQLQPATEPSKKSTYLLQLQLKNHLAWPQEWPTLVLSFTDASAAVLATIAVTPEQYLPASQRLRPFAAGQQYAVRLPVTIPNKKINGFTVEKYYP</sequence>
<name>A0ABP9LVQ2_9BURK</name>
<evidence type="ECO:0000259" key="3">
    <source>
        <dbReference type="Pfam" id="PF13719"/>
    </source>
</evidence>
<evidence type="ECO:0000256" key="1">
    <source>
        <dbReference type="SAM" id="MobiDB-lite"/>
    </source>
</evidence>
<evidence type="ECO:0000313" key="4">
    <source>
        <dbReference type="EMBL" id="GAA5084034.1"/>
    </source>
</evidence>
<dbReference type="InterPro" id="IPR021834">
    <property type="entry name" value="DUF3426"/>
</dbReference>
<protein>
    <submittedName>
        <fullName evidence="4">DUF3426 domain-containing protein</fullName>
    </submittedName>
</protein>
<proteinExistence type="predicted"/>
<keyword evidence="5" id="KW-1185">Reference proteome</keyword>
<dbReference type="Pfam" id="PF11906">
    <property type="entry name" value="DUF3426"/>
    <property type="match status" value="1"/>
</dbReference>
<comment type="caution">
    <text evidence="4">The sequence shown here is derived from an EMBL/GenBank/DDBJ whole genome shotgun (WGS) entry which is preliminary data.</text>
</comment>
<keyword evidence="2" id="KW-0472">Membrane</keyword>
<accession>A0ABP9LVQ2</accession>
<keyword evidence="2" id="KW-1133">Transmembrane helix</keyword>
<dbReference type="Proteomes" id="UP001500227">
    <property type="component" value="Unassembled WGS sequence"/>
</dbReference>
<gene>
    <name evidence="4" type="ORF">GCM10023337_01220</name>
</gene>
<dbReference type="RefSeq" id="WP_345368861.1">
    <property type="nucleotide sequence ID" value="NZ_BAABKD010000001.1"/>
</dbReference>
<feature type="transmembrane region" description="Helical" evidence="2">
    <location>
        <begin position="163"/>
        <end position="184"/>
    </location>
</feature>